<dbReference type="Proteomes" id="UP000183994">
    <property type="component" value="Unassembled WGS sequence"/>
</dbReference>
<dbReference type="AlphaFoldDB" id="A0A1M6JUX8"/>
<gene>
    <name evidence="1" type="ORF">SAMN02745216_01778</name>
</gene>
<sequence length="115" mass="13121">MENTKKNLFVSLSFEKTSLPPFEDVLILGRDCPLGMNGVGQCLDLLVPDGYDRFEVDDDHVTAIIVNKSILNRISTRQLIEILQKRVFPYVGRKEIIKVDFAIKIAYDTFSVDQE</sequence>
<proteinExistence type="predicted"/>
<dbReference type="RefSeq" id="WP_015948329.1">
    <property type="nucleotide sequence ID" value="NZ_FQZU01000008.1"/>
</dbReference>
<evidence type="ECO:0000313" key="2">
    <source>
        <dbReference type="Proteomes" id="UP000183994"/>
    </source>
</evidence>
<keyword evidence="2" id="KW-1185">Reference proteome</keyword>
<name>A0A1M6JUX8_9BACT</name>
<dbReference type="EMBL" id="FQZU01000008">
    <property type="protein sequence ID" value="SHJ50498.1"/>
    <property type="molecule type" value="Genomic_DNA"/>
</dbReference>
<accession>A0A1M6JUX8</accession>
<organism evidence="1 2">
    <name type="scientific">Desulfatibacillum alkenivorans DSM 16219</name>
    <dbReference type="NCBI Taxonomy" id="1121393"/>
    <lineage>
        <taxon>Bacteria</taxon>
        <taxon>Pseudomonadati</taxon>
        <taxon>Thermodesulfobacteriota</taxon>
        <taxon>Desulfobacteria</taxon>
        <taxon>Desulfobacterales</taxon>
        <taxon>Desulfatibacillaceae</taxon>
        <taxon>Desulfatibacillum</taxon>
    </lineage>
</organism>
<reference evidence="2" key="1">
    <citation type="submission" date="2016-11" db="EMBL/GenBank/DDBJ databases">
        <authorList>
            <person name="Varghese N."/>
            <person name="Submissions S."/>
        </authorList>
    </citation>
    <scope>NUCLEOTIDE SEQUENCE [LARGE SCALE GENOMIC DNA]</scope>
    <source>
        <strain evidence="2">DSM 16219</strain>
    </source>
</reference>
<protein>
    <submittedName>
        <fullName evidence="1">Uncharacterized protein</fullName>
    </submittedName>
</protein>
<dbReference type="STRING" id="1121393.SAMN02745216_01778"/>
<evidence type="ECO:0000313" key="1">
    <source>
        <dbReference type="EMBL" id="SHJ50498.1"/>
    </source>
</evidence>
<dbReference type="OrthoDB" id="5569584at2"/>